<dbReference type="AlphaFoldDB" id="A0A023AZ73"/>
<dbReference type="VEuPathDB" id="CryptoDB:GNI_164430"/>
<comment type="caution">
    <text evidence="1">The sequence shown here is derived from an EMBL/GenBank/DDBJ whole genome shotgun (WGS) entry which is preliminary data.</text>
</comment>
<reference evidence="1" key="1">
    <citation type="submission" date="2013-12" db="EMBL/GenBank/DDBJ databases">
        <authorList>
            <person name="Omoto C.K."/>
            <person name="Sibley D."/>
            <person name="Venepally P."/>
            <person name="Hadjithomas M."/>
            <person name="Karamycheva S."/>
            <person name="Brunk B."/>
            <person name="Roos D."/>
            <person name="Caler E."/>
            <person name="Lorenzi H."/>
        </authorList>
    </citation>
    <scope>NUCLEOTIDE SEQUENCE</scope>
</reference>
<dbReference type="GeneID" id="22915690"/>
<dbReference type="EMBL" id="AFNH02001226">
    <property type="protein sequence ID" value="EZG43620.1"/>
    <property type="molecule type" value="Genomic_DNA"/>
</dbReference>
<accession>A0A023AZ73</accession>
<evidence type="ECO:0000313" key="1">
    <source>
        <dbReference type="EMBL" id="EZG43620.1"/>
    </source>
</evidence>
<organism evidence="1 2">
    <name type="scientific">Gregarina niphandrodes</name>
    <name type="common">Septate eugregarine</name>
    <dbReference type="NCBI Taxonomy" id="110365"/>
    <lineage>
        <taxon>Eukaryota</taxon>
        <taxon>Sar</taxon>
        <taxon>Alveolata</taxon>
        <taxon>Apicomplexa</taxon>
        <taxon>Conoidasida</taxon>
        <taxon>Gregarinasina</taxon>
        <taxon>Eugregarinorida</taxon>
        <taxon>Gregarinidae</taxon>
        <taxon>Gregarina</taxon>
    </lineage>
</organism>
<gene>
    <name evidence="1" type="ORF">GNI_164430</name>
</gene>
<name>A0A023AZ73_GRENI</name>
<evidence type="ECO:0000313" key="2">
    <source>
        <dbReference type="Proteomes" id="UP000019763"/>
    </source>
</evidence>
<protein>
    <submittedName>
        <fullName evidence="1">Uncharacterized protein</fullName>
    </submittedName>
</protein>
<proteinExistence type="predicted"/>
<keyword evidence="2" id="KW-1185">Reference proteome</keyword>
<dbReference type="RefSeq" id="XP_011133148.1">
    <property type="nucleotide sequence ID" value="XM_011134846.1"/>
</dbReference>
<dbReference type="Proteomes" id="UP000019763">
    <property type="component" value="Unassembled WGS sequence"/>
</dbReference>
<sequence length="1057" mass="115103">MDLPESLAAVFPAGDASLLVPLSQLGYRDTVVSDDELQQVCASHGNVVVYLKQMLRDYWSNASVGESTDVAAAGEYFVLMDLLKAALDARHSQAESTTLAKDAVPLALAYVVLGASAQVQDDTAASRALSALSVLLRAGVALAVKELSEAGRRKAEGQRPELRPALKSALRLPEAVTAFDTGRTAPVDIIGGVVTLLTSSLIHLLSISTGGKAAAGGKAVVANLDIGFLLATGTSPNIPPHLSQSVRRVLECLPEEMLPLVAEAAGQRTAKWVQMPVAKLFSPDTVFATGQVKLLTALVFGVLAAAPVPAERTVDHSALGSLAINRLLTVLGASNTAKDKDWEEADDEDEREWKQVMSKSLSRAQSVFQQAMPNLPYEEIMGKWLRNVVAKSGDSVTVRVPQVIANSLSLCGVLKMPQFTFVASQMLIENMKNVVHSELINMTEAAGALEEAFMQFIIFKAVSFELDTLGLLDVVLPSKFPLALKGKVLGACWLSLWNQACRLAGDGKGIALKNVLKQARDNLIKHADFNAFVLDCRQALVNGSENRGTGSSVGARQCMSNLFSLLGSEYVFSLPAVNWSVTTCDILTQDYVTESGLWVIEALMEGRCEGGLDLSSIQVNLLPVIKWCEVKKKEINVSAKTAVLVQFYNDIAFQVKMSLGAFLVRVSEPEDCAALVCEILTTNFTALETVGISNCLRMMYKSIDQQVSLMSQDGSQGEGPKGDGDELVLIRNTWQSVFDWAQQVMRVGIKNVNGTLVSAGRDLLAVVCGIVPQSAMENLVGLLIQSIATLTVDEEIYSIYVELVSILIEQNSQRLNAQALLQLTNHSLAQLQSAIQIRPKPVAACRAWHHVLTRLLEAWTLSKEPSPLMQVMEVVYVLREHTDATLWKTRMQVLEALVRELHRTWKSCGDPQVLITFLFQGPLFEACWKAGSQTSVTRRRARRVLDKLVPVINEITDGKGLDIMADFLMLGMSISECISLQKGFIHAAEHVCANTNLFAGEVRSNLETILSMVKPMCFNLDKKSTHSSVLGSRFSRSTRFTSKSRKSIRSRFTPLRT</sequence>